<keyword evidence="4" id="KW-1185">Reference proteome</keyword>
<organism evidence="3 4">
    <name type="scientific">Pandoraea vervacti</name>
    <dbReference type="NCBI Taxonomy" id="656178"/>
    <lineage>
        <taxon>Bacteria</taxon>
        <taxon>Pseudomonadati</taxon>
        <taxon>Pseudomonadota</taxon>
        <taxon>Betaproteobacteria</taxon>
        <taxon>Burkholderiales</taxon>
        <taxon>Burkholderiaceae</taxon>
        <taxon>Pandoraea</taxon>
    </lineage>
</organism>
<reference evidence="4" key="1">
    <citation type="submission" date="2015-02" db="EMBL/GenBank/DDBJ databases">
        <title>Complete Genome Sequencing of Pandoraea vervacti NS15 sp. nov.</title>
        <authorList>
            <person name="Chan K.-G."/>
        </authorList>
    </citation>
    <scope>NUCLEOTIDE SEQUENCE [LARGE SCALE GENOMIC DNA]</scope>
    <source>
        <strain evidence="4">NS15</strain>
    </source>
</reference>
<dbReference type="Pfam" id="PF11304">
    <property type="entry name" value="DUF3106"/>
    <property type="match status" value="1"/>
</dbReference>
<feature type="signal peptide" evidence="2">
    <location>
        <begin position="1"/>
        <end position="19"/>
    </location>
</feature>
<dbReference type="Proteomes" id="UP000035085">
    <property type="component" value="Chromosome"/>
</dbReference>
<accession>A0ABM6FR46</accession>
<feature type="chain" id="PRO_5045356040" description="Transmembrane protein" evidence="2">
    <location>
        <begin position="20"/>
        <end position="288"/>
    </location>
</feature>
<sequence>MTRRNVLFLVAALVVAAIAGTAALRRPPAPEPVSDVPPAIDSSASSGNVAQNASATPVGTLSTSASAASAPAAALPSPGGAWAKLNAEQQEALAPLSQDWNRMSERQREKWIEIAKRFRTLSPDGRKRLHDRMADWVRLTPEQRQLARESYQNAKTLPPERKVQVWQQYQQLTEEQKKRLAADDKKLSNRPNVVSAPPSGRSGVKNPYAAVHRKDAGTAAKNGALPVPAPTASAPTATSGTTASASSASAPAPAAASNGTASAAPANGEKSGDKNGDAVFNSDLYHHN</sequence>
<feature type="compositionally biased region" description="Polar residues" evidence="1">
    <location>
        <begin position="42"/>
        <end position="55"/>
    </location>
</feature>
<feature type="compositionally biased region" description="Basic and acidic residues" evidence="1">
    <location>
        <begin position="176"/>
        <end position="187"/>
    </location>
</feature>
<name>A0ABM6FR46_9BURK</name>
<feature type="region of interest" description="Disordered" evidence="1">
    <location>
        <begin position="25"/>
        <end position="55"/>
    </location>
</feature>
<evidence type="ECO:0000256" key="2">
    <source>
        <dbReference type="SAM" id="SignalP"/>
    </source>
</evidence>
<gene>
    <name evidence="3" type="ORF">UC34_15140</name>
</gene>
<evidence type="ECO:0008006" key="5">
    <source>
        <dbReference type="Google" id="ProtNLM"/>
    </source>
</evidence>
<feature type="region of interest" description="Disordered" evidence="1">
    <location>
        <begin position="219"/>
        <end position="288"/>
    </location>
</feature>
<evidence type="ECO:0000313" key="4">
    <source>
        <dbReference type="Proteomes" id="UP000035085"/>
    </source>
</evidence>
<dbReference type="InterPro" id="IPR021455">
    <property type="entry name" value="DUF3106"/>
</dbReference>
<dbReference type="RefSeq" id="WP_052811077.1">
    <property type="nucleotide sequence ID" value="NZ_CP010897.2"/>
</dbReference>
<keyword evidence="2" id="KW-0732">Signal</keyword>
<protein>
    <recommendedName>
        <fullName evidence="5">Transmembrane protein</fullName>
    </recommendedName>
</protein>
<proteinExistence type="predicted"/>
<feature type="compositionally biased region" description="Low complexity" evidence="1">
    <location>
        <begin position="230"/>
        <end position="267"/>
    </location>
</feature>
<feature type="region of interest" description="Disordered" evidence="1">
    <location>
        <begin position="176"/>
        <end position="206"/>
    </location>
</feature>
<dbReference type="EMBL" id="CP010897">
    <property type="protein sequence ID" value="APD11317.1"/>
    <property type="molecule type" value="Genomic_DNA"/>
</dbReference>
<evidence type="ECO:0000313" key="3">
    <source>
        <dbReference type="EMBL" id="APD11317.1"/>
    </source>
</evidence>
<feature type="compositionally biased region" description="Low complexity" evidence="1">
    <location>
        <begin position="25"/>
        <end position="39"/>
    </location>
</feature>
<evidence type="ECO:0000256" key="1">
    <source>
        <dbReference type="SAM" id="MobiDB-lite"/>
    </source>
</evidence>